<organism evidence="1 2">
    <name type="scientific">Streptomyces wedmorensis</name>
    <dbReference type="NCBI Taxonomy" id="43759"/>
    <lineage>
        <taxon>Bacteria</taxon>
        <taxon>Bacillati</taxon>
        <taxon>Actinomycetota</taxon>
        <taxon>Actinomycetes</taxon>
        <taxon>Kitasatosporales</taxon>
        <taxon>Streptomycetaceae</taxon>
        <taxon>Streptomyces</taxon>
    </lineage>
</organism>
<dbReference type="RefSeq" id="WP_386253161.1">
    <property type="nucleotide sequence ID" value="NZ_JBHTRV010000014.1"/>
</dbReference>
<dbReference type="EMBL" id="JBHTRV010000014">
    <property type="protein sequence ID" value="MFE5982060.1"/>
    <property type="molecule type" value="Genomic_DNA"/>
</dbReference>
<evidence type="ECO:0000313" key="2">
    <source>
        <dbReference type="Proteomes" id="UP001600424"/>
    </source>
</evidence>
<proteinExistence type="predicted"/>
<comment type="caution">
    <text evidence="1">The sequence shown here is derived from an EMBL/GenBank/DDBJ whole genome shotgun (WGS) entry which is preliminary data.</text>
</comment>
<reference evidence="1 2" key="1">
    <citation type="submission" date="2024-09" db="EMBL/GenBank/DDBJ databases">
        <title>The Natural Products Discovery Center: Release of the First 8490 Sequenced Strains for Exploring Actinobacteria Biosynthetic Diversity.</title>
        <authorList>
            <person name="Kalkreuter E."/>
            <person name="Kautsar S.A."/>
            <person name="Yang D."/>
            <person name="Bader C.D."/>
            <person name="Teijaro C.N."/>
            <person name="Fluegel L."/>
            <person name="Davis C.M."/>
            <person name="Simpson J.R."/>
            <person name="Lauterbach L."/>
            <person name="Steele A.D."/>
            <person name="Gui C."/>
            <person name="Meng S."/>
            <person name="Li G."/>
            <person name="Viehrig K."/>
            <person name="Ye F."/>
            <person name="Su P."/>
            <person name="Kiefer A.F."/>
            <person name="Nichols A."/>
            <person name="Cepeda A.J."/>
            <person name="Yan W."/>
            <person name="Fan B."/>
            <person name="Jiang Y."/>
            <person name="Adhikari A."/>
            <person name="Zheng C.-J."/>
            <person name="Schuster L."/>
            <person name="Cowan T.M."/>
            <person name="Smanski M.J."/>
            <person name="Chevrette M.G."/>
            <person name="De Carvalho L.P.S."/>
            <person name="Shen B."/>
        </authorList>
    </citation>
    <scope>NUCLEOTIDE SEQUENCE [LARGE SCALE GENOMIC DNA]</scope>
    <source>
        <strain evidence="1 2">NPDC056472</strain>
    </source>
</reference>
<sequence length="240" mass="25921">MTNSEDLHPARIPGYDGGPLTHQAGLLDEPLFWLGHLYSCAQSEEAEELLLGADYDAAGDFQRHLWERAEWPTFTIPLAGEHRLHVVYRTFADDAGTDYLLHHPHWEQAELLAQDDGHFMGPGLSWSELIAAVENGLPGGSTTDPMARLLLLLPAFGDTELPDNAVDRLTDALRGLTGVESPELLAAALLDHQGAPGPAGWTTAGRGFAVSDGDYSFRNPANRFALPADRLARVAAALAP</sequence>
<dbReference type="Proteomes" id="UP001600424">
    <property type="component" value="Unassembled WGS sequence"/>
</dbReference>
<gene>
    <name evidence="1" type="ORF">ACFQ63_20410</name>
</gene>
<accession>A0ABW6IZ45</accession>
<keyword evidence="2" id="KW-1185">Reference proteome</keyword>
<evidence type="ECO:0000313" key="1">
    <source>
        <dbReference type="EMBL" id="MFE5982060.1"/>
    </source>
</evidence>
<protein>
    <submittedName>
        <fullName evidence="1">Uncharacterized protein</fullName>
    </submittedName>
</protein>
<name>A0ABW6IZ45_STRWE</name>